<reference evidence="2" key="1">
    <citation type="submission" date="2019-05" db="EMBL/GenBank/DDBJ databases">
        <title>Flavobacterium profundi sp. nov., isolated from a deep-sea seamount.</title>
        <authorList>
            <person name="Zhang D.-C."/>
        </authorList>
    </citation>
    <scope>NUCLEOTIDE SEQUENCE [LARGE SCALE GENOMIC DNA]</scope>
    <source>
        <strain evidence="2">TP390</strain>
    </source>
</reference>
<dbReference type="RefSeq" id="WP_140998360.1">
    <property type="nucleotide sequence ID" value="NZ_VDCZ01000009.1"/>
</dbReference>
<dbReference type="OrthoDB" id="1359545at2"/>
<proteinExistence type="predicted"/>
<dbReference type="Proteomes" id="UP000431264">
    <property type="component" value="Unassembled WGS sequence"/>
</dbReference>
<comment type="caution">
    <text evidence="1">The sequence shown here is derived from an EMBL/GenBank/DDBJ whole genome shotgun (WGS) entry which is preliminary data.</text>
</comment>
<sequence>MKNFEDLLFLDEIVLQVKIARKAVELLETTKTTFDKIEVWGSIQSILVTAGNVSKILWPSDNKYKSRGERLRELLKIDKDNILSNRKFRNHFEHYDSRIEEWFNNQPSAVYIDLAMNPSFSGLDLNTHRGYNSFNNTLQFREEILDLNHLLEEMEKILESCKPYTLI</sequence>
<accession>A0A6I4IT01</accession>
<evidence type="ECO:0000313" key="2">
    <source>
        <dbReference type="Proteomes" id="UP000431264"/>
    </source>
</evidence>
<evidence type="ECO:0000313" key="1">
    <source>
        <dbReference type="EMBL" id="MVO09992.1"/>
    </source>
</evidence>
<organism evidence="1 2">
    <name type="scientific">Flavobacterium profundi</name>
    <dbReference type="NCBI Taxonomy" id="1774945"/>
    <lineage>
        <taxon>Bacteria</taxon>
        <taxon>Pseudomonadati</taxon>
        <taxon>Bacteroidota</taxon>
        <taxon>Flavobacteriia</taxon>
        <taxon>Flavobacteriales</taxon>
        <taxon>Flavobacteriaceae</taxon>
        <taxon>Flavobacterium</taxon>
    </lineage>
</organism>
<keyword evidence="2" id="KW-1185">Reference proteome</keyword>
<dbReference type="EMBL" id="WQLW01000009">
    <property type="protein sequence ID" value="MVO09992.1"/>
    <property type="molecule type" value="Genomic_DNA"/>
</dbReference>
<gene>
    <name evidence="1" type="ORF">GOQ30_12545</name>
</gene>
<dbReference type="AlphaFoldDB" id="A0A6I4IT01"/>
<name>A0A6I4IT01_9FLAO</name>
<protein>
    <submittedName>
        <fullName evidence="1">Uncharacterized protein</fullName>
    </submittedName>
</protein>